<dbReference type="Gene3D" id="2.30.30.240">
    <property type="entry name" value="PRC-barrel domain"/>
    <property type="match status" value="1"/>
</dbReference>
<dbReference type="Proteomes" id="UP000258927">
    <property type="component" value="Chromosome"/>
</dbReference>
<feature type="domain" description="PRC-barrel" evidence="1">
    <location>
        <begin position="10"/>
        <end position="87"/>
    </location>
</feature>
<dbReference type="STRING" id="1122213.GCA_000423365_02790"/>
<keyword evidence="3" id="KW-1185">Reference proteome</keyword>
<accession>A0A2R4M9C4</accession>
<dbReference type="InterPro" id="IPR027275">
    <property type="entry name" value="PRC-brl_dom"/>
</dbReference>
<gene>
    <name evidence="2" type="ORF">MXMO3_00073</name>
</gene>
<evidence type="ECO:0000313" key="3">
    <source>
        <dbReference type="Proteomes" id="UP000258927"/>
    </source>
</evidence>
<dbReference type="RefSeq" id="WP_027835627.1">
    <property type="nucleotide sequence ID" value="NZ_CP021330.1"/>
</dbReference>
<dbReference type="PANTHER" id="PTHR36505:SF1">
    <property type="entry name" value="BLR1072 PROTEIN"/>
    <property type="match status" value="1"/>
</dbReference>
<name>A0A2R4M9C4_9HYPH</name>
<dbReference type="Pfam" id="PF05239">
    <property type="entry name" value="PRC"/>
    <property type="match status" value="1"/>
</dbReference>
<evidence type="ECO:0000259" key="1">
    <source>
        <dbReference type="Pfam" id="PF05239"/>
    </source>
</evidence>
<evidence type="ECO:0000313" key="2">
    <source>
        <dbReference type="EMBL" id="AVX02621.1"/>
    </source>
</evidence>
<dbReference type="SUPFAM" id="SSF50346">
    <property type="entry name" value="PRC-barrel domain"/>
    <property type="match status" value="1"/>
</dbReference>
<protein>
    <recommendedName>
        <fullName evidence="1">PRC-barrel domain-containing protein</fullName>
    </recommendedName>
</protein>
<proteinExistence type="predicted"/>
<reference evidence="2 3" key="1">
    <citation type="submission" date="2017-05" db="EMBL/GenBank/DDBJ databases">
        <title>Genome Analysis of Maritalea myrionectae HL2708#5.</title>
        <authorList>
            <consortium name="Cotde Inc.-PKNU"/>
            <person name="Jang D."/>
            <person name="Oh H.-M."/>
        </authorList>
    </citation>
    <scope>NUCLEOTIDE SEQUENCE [LARGE SCALE GENOMIC DNA]</scope>
    <source>
        <strain evidence="2 3">HL2708#5</strain>
    </source>
</reference>
<dbReference type="PANTHER" id="PTHR36505">
    <property type="entry name" value="BLR1072 PROTEIN"/>
    <property type="match status" value="1"/>
</dbReference>
<organism evidence="2 3">
    <name type="scientific">Maritalea myrionectae</name>
    <dbReference type="NCBI Taxonomy" id="454601"/>
    <lineage>
        <taxon>Bacteria</taxon>
        <taxon>Pseudomonadati</taxon>
        <taxon>Pseudomonadota</taxon>
        <taxon>Alphaproteobacteria</taxon>
        <taxon>Hyphomicrobiales</taxon>
        <taxon>Devosiaceae</taxon>
        <taxon>Maritalea</taxon>
    </lineage>
</organism>
<dbReference type="InterPro" id="IPR011033">
    <property type="entry name" value="PRC_barrel-like_sf"/>
</dbReference>
<sequence length="122" mass="13650">MQIVLDETHDLIAAEKVDGTKVYDASGEKMGTVKSLMINKQTGQVAHAILSIGGFLGMGEDYHTVPWEKLDYDTELGGYKLDVSEEKLKSAPTFSAEEVTALNDREFEHRVYHHFGTPPYFI</sequence>
<dbReference type="KEGG" id="mmyr:MXMO3_00073"/>
<dbReference type="AlphaFoldDB" id="A0A2R4M9C4"/>
<dbReference type="EMBL" id="CP021330">
    <property type="protein sequence ID" value="AVX02621.1"/>
    <property type="molecule type" value="Genomic_DNA"/>
</dbReference>